<organism evidence="8 9">
    <name type="scientific">Candidatus Falkowbacteria bacterium CG10_big_fil_rev_8_21_14_0_10_43_10</name>
    <dbReference type="NCBI Taxonomy" id="1974567"/>
    <lineage>
        <taxon>Bacteria</taxon>
        <taxon>Candidatus Falkowiibacteriota</taxon>
    </lineage>
</organism>
<feature type="binding site" evidence="6">
    <location>
        <position position="81"/>
    </location>
    <ligand>
        <name>Mg(2+)</name>
        <dbReference type="ChEBI" id="CHEBI:18420"/>
        <label>1</label>
        <note>catalytic</note>
    </ligand>
</feature>
<dbReference type="PANTHER" id="PTHR20854:SF4">
    <property type="entry name" value="INOSITOL-1-MONOPHOSPHATASE-RELATED"/>
    <property type="match status" value="1"/>
</dbReference>
<gene>
    <name evidence="8" type="ORF">COT99_02200</name>
</gene>
<dbReference type="Proteomes" id="UP000228626">
    <property type="component" value="Unassembled WGS sequence"/>
</dbReference>
<dbReference type="SUPFAM" id="SSF56655">
    <property type="entry name" value="Carbohydrate phosphatase"/>
    <property type="match status" value="1"/>
</dbReference>
<dbReference type="GO" id="GO:0007165">
    <property type="term" value="P:signal transduction"/>
    <property type="evidence" value="ECO:0007669"/>
    <property type="project" value="TreeGrafter"/>
</dbReference>
<dbReference type="InterPro" id="IPR020583">
    <property type="entry name" value="Inositol_monoP_metal-BS"/>
</dbReference>
<comment type="catalytic activity">
    <reaction evidence="1 7">
        <text>a myo-inositol phosphate + H2O = myo-inositol + phosphate</text>
        <dbReference type="Rhea" id="RHEA:24056"/>
        <dbReference type="ChEBI" id="CHEBI:15377"/>
        <dbReference type="ChEBI" id="CHEBI:17268"/>
        <dbReference type="ChEBI" id="CHEBI:43474"/>
        <dbReference type="ChEBI" id="CHEBI:84139"/>
        <dbReference type="EC" id="3.1.3.25"/>
    </reaction>
</comment>
<dbReference type="PANTHER" id="PTHR20854">
    <property type="entry name" value="INOSITOL MONOPHOSPHATASE"/>
    <property type="match status" value="1"/>
</dbReference>
<evidence type="ECO:0000256" key="4">
    <source>
        <dbReference type="ARBA" id="ARBA00022801"/>
    </source>
</evidence>
<keyword evidence="5 6" id="KW-0460">Magnesium</keyword>
<feature type="binding site" evidence="6">
    <location>
        <position position="82"/>
    </location>
    <ligand>
        <name>Mg(2+)</name>
        <dbReference type="ChEBI" id="CHEBI:18420"/>
        <label>1</label>
        <note>catalytic</note>
    </ligand>
</feature>
<comment type="cofactor">
    <cofactor evidence="2 6 7">
        <name>Mg(2+)</name>
        <dbReference type="ChEBI" id="CHEBI:18420"/>
    </cofactor>
</comment>
<evidence type="ECO:0000256" key="5">
    <source>
        <dbReference type="ARBA" id="ARBA00022842"/>
    </source>
</evidence>
<evidence type="ECO:0000256" key="7">
    <source>
        <dbReference type="RuleBase" id="RU364068"/>
    </source>
</evidence>
<evidence type="ECO:0000256" key="2">
    <source>
        <dbReference type="ARBA" id="ARBA00001946"/>
    </source>
</evidence>
<name>A0A2H0V258_9BACT</name>
<accession>A0A2H0V258</accession>
<dbReference type="EC" id="3.1.3.25" evidence="7"/>
<dbReference type="Gene3D" id="3.40.190.80">
    <property type="match status" value="1"/>
</dbReference>
<dbReference type="PROSITE" id="PS00629">
    <property type="entry name" value="IMP_1"/>
    <property type="match status" value="1"/>
</dbReference>
<evidence type="ECO:0000256" key="6">
    <source>
        <dbReference type="PIRSR" id="PIRSR600760-2"/>
    </source>
</evidence>
<dbReference type="InterPro" id="IPR000760">
    <property type="entry name" value="Inositol_monophosphatase-like"/>
</dbReference>
<dbReference type="AlphaFoldDB" id="A0A2H0V258"/>
<dbReference type="Gene3D" id="3.30.540.10">
    <property type="entry name" value="Fructose-1,6-Bisphosphatase, subunit A, domain 1"/>
    <property type="match status" value="1"/>
</dbReference>
<dbReference type="GO" id="GO:0008934">
    <property type="term" value="F:inositol monophosphate 1-phosphatase activity"/>
    <property type="evidence" value="ECO:0007669"/>
    <property type="project" value="InterPro"/>
</dbReference>
<dbReference type="InterPro" id="IPR033942">
    <property type="entry name" value="IMPase"/>
</dbReference>
<evidence type="ECO:0000256" key="3">
    <source>
        <dbReference type="ARBA" id="ARBA00022723"/>
    </source>
</evidence>
<feature type="binding site" evidence="6">
    <location>
        <position position="209"/>
    </location>
    <ligand>
        <name>Mg(2+)</name>
        <dbReference type="ChEBI" id="CHEBI:18420"/>
        <label>1</label>
        <note>catalytic</note>
    </ligand>
</feature>
<dbReference type="CDD" id="cd01639">
    <property type="entry name" value="IMPase"/>
    <property type="match status" value="1"/>
</dbReference>
<evidence type="ECO:0000313" key="9">
    <source>
        <dbReference type="Proteomes" id="UP000228626"/>
    </source>
</evidence>
<evidence type="ECO:0000256" key="1">
    <source>
        <dbReference type="ARBA" id="ARBA00001033"/>
    </source>
</evidence>
<sequence length="257" mass="28526">MDRHLKFAVLAAEKTGKKLMQYFGKTDVSSRGGGVKTEFDFIADDIIKKGIEKNFPDYSYLTEETGLVKKNEDYLWVIDPLDGTGNFVNNNPFFSISIALWVKGKPVVGVIEAPFLQEKYIATKGGGSWVLKKGQTVQARVSAAKKLNEAYIIYCEGGEANKKRITGIFSKLYPRAKEVRKIGSAALECAWVGLGRADAYFTTKTNLWDIGAGVLFAKEAGGKILHYDGSPYQWPEFAPEKKYDLTVTNGKVKMPKL</sequence>
<keyword evidence="4 7" id="KW-0378">Hydrolase</keyword>
<dbReference type="Pfam" id="PF00459">
    <property type="entry name" value="Inositol_P"/>
    <property type="match status" value="1"/>
</dbReference>
<protein>
    <recommendedName>
        <fullName evidence="7">Inositol-1-monophosphatase</fullName>
        <ecNumber evidence="7">3.1.3.25</ecNumber>
    </recommendedName>
</protein>
<comment type="caution">
    <text evidence="8">The sequence shown here is derived from an EMBL/GenBank/DDBJ whole genome shotgun (WGS) entry which is preliminary data.</text>
</comment>
<feature type="binding site" evidence="6">
    <location>
        <position position="63"/>
    </location>
    <ligand>
        <name>Mg(2+)</name>
        <dbReference type="ChEBI" id="CHEBI:18420"/>
        <label>1</label>
        <note>catalytic</note>
    </ligand>
</feature>
<dbReference type="EMBL" id="PFAR01000025">
    <property type="protein sequence ID" value="PIR93181.1"/>
    <property type="molecule type" value="Genomic_DNA"/>
</dbReference>
<keyword evidence="3 6" id="KW-0479">Metal-binding</keyword>
<evidence type="ECO:0000313" key="8">
    <source>
        <dbReference type="EMBL" id="PIR93181.1"/>
    </source>
</evidence>
<dbReference type="GO" id="GO:0046872">
    <property type="term" value="F:metal ion binding"/>
    <property type="evidence" value="ECO:0007669"/>
    <property type="project" value="UniProtKB-KW"/>
</dbReference>
<dbReference type="PRINTS" id="PR00377">
    <property type="entry name" value="IMPHPHTASES"/>
</dbReference>
<comment type="similarity">
    <text evidence="7">Belongs to the inositol monophosphatase superfamily.</text>
</comment>
<feature type="binding site" evidence="6">
    <location>
        <position position="79"/>
    </location>
    <ligand>
        <name>Mg(2+)</name>
        <dbReference type="ChEBI" id="CHEBI:18420"/>
        <label>1</label>
        <note>catalytic</note>
    </ligand>
</feature>
<dbReference type="GO" id="GO:0006020">
    <property type="term" value="P:inositol metabolic process"/>
    <property type="evidence" value="ECO:0007669"/>
    <property type="project" value="TreeGrafter"/>
</dbReference>
<proteinExistence type="inferred from homology"/>
<reference evidence="9" key="1">
    <citation type="submission" date="2017-09" db="EMBL/GenBank/DDBJ databases">
        <title>Depth-based differentiation of microbial function through sediment-hosted aquifers and enrichment of novel symbionts in the deep terrestrial subsurface.</title>
        <authorList>
            <person name="Probst A.J."/>
            <person name="Ladd B."/>
            <person name="Jarett J.K."/>
            <person name="Geller-Mcgrath D.E."/>
            <person name="Sieber C.M.K."/>
            <person name="Emerson J.B."/>
            <person name="Anantharaman K."/>
            <person name="Thomas B.C."/>
            <person name="Malmstrom R."/>
            <person name="Stieglmeier M."/>
            <person name="Klingl A."/>
            <person name="Woyke T."/>
            <person name="Ryan C.M."/>
            <person name="Banfield J.F."/>
        </authorList>
    </citation>
    <scope>NUCLEOTIDE SEQUENCE [LARGE SCALE GENOMIC DNA]</scope>
</reference>